<dbReference type="Proteomes" id="UP000035016">
    <property type="component" value="Chromosome Chromosome"/>
</dbReference>
<gene>
    <name evidence="2" type="primary">sle_08060</name>
</gene>
<feature type="compositionally biased region" description="Basic and acidic residues" evidence="1">
    <location>
        <begin position="173"/>
        <end position="193"/>
    </location>
</feature>
<feature type="region of interest" description="Disordered" evidence="1">
    <location>
        <begin position="59"/>
        <end position="233"/>
    </location>
</feature>
<dbReference type="EMBL" id="LN831790">
    <property type="protein sequence ID" value="CQR60269.1"/>
    <property type="molecule type" value="Genomic_DNA"/>
</dbReference>
<protein>
    <submittedName>
        <fullName evidence="2">Uncharacterized protein</fullName>
    </submittedName>
</protein>
<name>A0A0F7VLB3_STRLW</name>
<evidence type="ECO:0000313" key="2">
    <source>
        <dbReference type="EMBL" id="CQR60269.1"/>
    </source>
</evidence>
<feature type="region of interest" description="Disordered" evidence="1">
    <location>
        <begin position="1"/>
        <end position="36"/>
    </location>
</feature>
<proteinExistence type="predicted"/>
<sequence length="291" mass="30155">MEGVAPLPGEKGGFCLAESARRRPDGPEDARSGRVSAPLAYRSGRCSCSTVNHVPSAVRLPPVRETPVSTGTRRRGGPSGPARTRPVAWNHRPGVPVGRTREPGTNPDGWRLHITPGPRRAGGRRTDRAGRARTDRVTARAARREREPPYGRRSLARGTSGAVPRARGAGRAYEPRARAECDAAHRDGTEADRWQGAGCGRGRREVAQGAPGGPGACGEALGPPAAPGASAPSAAHGIALGAVAAGAQDQVAAVVQRRFPPQPGRLPARLRVDEVHLAVAAAGDGDPVGAR</sequence>
<organism evidence="2 3">
    <name type="scientific">Streptomyces leeuwenhoekii</name>
    <dbReference type="NCBI Taxonomy" id="1437453"/>
    <lineage>
        <taxon>Bacteria</taxon>
        <taxon>Bacillati</taxon>
        <taxon>Actinomycetota</taxon>
        <taxon>Actinomycetes</taxon>
        <taxon>Kitasatosporales</taxon>
        <taxon>Streptomycetaceae</taxon>
        <taxon>Streptomyces</taxon>
    </lineage>
</organism>
<feature type="compositionally biased region" description="Low complexity" evidence="1">
    <location>
        <begin position="161"/>
        <end position="172"/>
    </location>
</feature>
<evidence type="ECO:0000313" key="3">
    <source>
        <dbReference type="Proteomes" id="UP000035016"/>
    </source>
</evidence>
<feature type="compositionally biased region" description="Basic and acidic residues" evidence="1">
    <location>
        <begin position="124"/>
        <end position="150"/>
    </location>
</feature>
<feature type="compositionally biased region" description="Basic and acidic residues" evidence="1">
    <location>
        <begin position="19"/>
        <end position="32"/>
    </location>
</feature>
<feature type="compositionally biased region" description="Low complexity" evidence="1">
    <location>
        <begin position="217"/>
        <end position="233"/>
    </location>
</feature>
<accession>A0A0F7VLB3</accession>
<dbReference type="KEGG" id="sle:sle_08060"/>
<reference evidence="2 3" key="1">
    <citation type="submission" date="2015-02" db="EMBL/GenBank/DDBJ databases">
        <authorList>
            <person name="Gomez-Escribano P.J."/>
        </authorList>
    </citation>
    <scope>NUCLEOTIDE SEQUENCE [LARGE SCALE GENOMIC DNA]</scope>
    <source>
        <strain evidence="3">C34 (DSM 42122 / NRRL B-24963)</strain>
    </source>
</reference>
<evidence type="ECO:0000256" key="1">
    <source>
        <dbReference type="SAM" id="MobiDB-lite"/>
    </source>
</evidence>
<dbReference type="AlphaFoldDB" id="A0A0F7VLB3"/>